<evidence type="ECO:0000313" key="2">
    <source>
        <dbReference type="Proteomes" id="UP000501690"/>
    </source>
</evidence>
<accession>A0A4D6L1J5</accession>
<keyword evidence="2" id="KW-1185">Reference proteome</keyword>
<dbReference type="Proteomes" id="UP000501690">
    <property type="component" value="Linkage Group LG2"/>
</dbReference>
<gene>
    <name evidence="1" type="ORF">DEO72_LG2g2680</name>
</gene>
<sequence length="97" mass="10788">MEGCHVIIFHHPIFSQTLAATMPTATSMPCTLPKTITELQPRELHAPLLHPLSEMRASLHHTTIDMHCIQPFSHAAAHHLDAAITIESSSSCYHHNH</sequence>
<protein>
    <submittedName>
        <fullName evidence="1">Uncharacterized protein</fullName>
    </submittedName>
</protein>
<evidence type="ECO:0000313" key="1">
    <source>
        <dbReference type="EMBL" id="QCD82344.1"/>
    </source>
</evidence>
<name>A0A4D6L1J5_VIGUN</name>
<dbReference type="AlphaFoldDB" id="A0A4D6L1J5"/>
<reference evidence="1 2" key="1">
    <citation type="submission" date="2019-04" db="EMBL/GenBank/DDBJ databases">
        <title>An improved genome assembly and genetic linkage map for asparagus bean, Vigna unguiculata ssp. sesquipedialis.</title>
        <authorList>
            <person name="Xia Q."/>
            <person name="Zhang R."/>
            <person name="Dong Y."/>
        </authorList>
    </citation>
    <scope>NUCLEOTIDE SEQUENCE [LARGE SCALE GENOMIC DNA]</scope>
    <source>
        <tissue evidence="1">Leaf</tissue>
    </source>
</reference>
<proteinExistence type="predicted"/>
<dbReference type="EMBL" id="CP039346">
    <property type="protein sequence ID" value="QCD82344.1"/>
    <property type="molecule type" value="Genomic_DNA"/>
</dbReference>
<organism evidence="1 2">
    <name type="scientific">Vigna unguiculata</name>
    <name type="common">Cowpea</name>
    <dbReference type="NCBI Taxonomy" id="3917"/>
    <lineage>
        <taxon>Eukaryota</taxon>
        <taxon>Viridiplantae</taxon>
        <taxon>Streptophyta</taxon>
        <taxon>Embryophyta</taxon>
        <taxon>Tracheophyta</taxon>
        <taxon>Spermatophyta</taxon>
        <taxon>Magnoliopsida</taxon>
        <taxon>eudicotyledons</taxon>
        <taxon>Gunneridae</taxon>
        <taxon>Pentapetalae</taxon>
        <taxon>rosids</taxon>
        <taxon>fabids</taxon>
        <taxon>Fabales</taxon>
        <taxon>Fabaceae</taxon>
        <taxon>Papilionoideae</taxon>
        <taxon>50 kb inversion clade</taxon>
        <taxon>NPAAA clade</taxon>
        <taxon>indigoferoid/millettioid clade</taxon>
        <taxon>Phaseoleae</taxon>
        <taxon>Vigna</taxon>
    </lineage>
</organism>